<evidence type="ECO:0000259" key="5">
    <source>
        <dbReference type="Pfam" id="PF00582"/>
    </source>
</evidence>
<organism evidence="6 7">
    <name type="scientific">SAR86 cluster bacterium</name>
    <dbReference type="NCBI Taxonomy" id="2030880"/>
    <lineage>
        <taxon>Bacteria</taxon>
        <taxon>Pseudomonadati</taxon>
        <taxon>Pseudomonadota</taxon>
        <taxon>Gammaproteobacteria</taxon>
        <taxon>SAR86 cluster</taxon>
    </lineage>
</organism>
<dbReference type="EMBL" id="NVWI01000005">
    <property type="protein sequence ID" value="PCJ41521.1"/>
    <property type="molecule type" value="Genomic_DNA"/>
</dbReference>
<dbReference type="PANTHER" id="PTHR47892">
    <property type="entry name" value="UNIVERSAL STRESS PROTEIN E"/>
    <property type="match status" value="1"/>
</dbReference>
<dbReference type="CDD" id="cd00293">
    <property type="entry name" value="USP-like"/>
    <property type="match status" value="1"/>
</dbReference>
<accession>A0A2A5CDC9</accession>
<evidence type="ECO:0000256" key="3">
    <source>
        <dbReference type="ARBA" id="ARBA00022490"/>
    </source>
</evidence>
<dbReference type="InterPro" id="IPR006016">
    <property type="entry name" value="UspA"/>
</dbReference>
<name>A0A2A5CDC9_9GAMM</name>
<dbReference type="Pfam" id="PF00582">
    <property type="entry name" value="Usp"/>
    <property type="match status" value="2"/>
</dbReference>
<evidence type="ECO:0000256" key="1">
    <source>
        <dbReference type="ARBA" id="ARBA00004496"/>
    </source>
</evidence>
<keyword evidence="3" id="KW-0963">Cytoplasm</keyword>
<dbReference type="Gene3D" id="3.40.50.12370">
    <property type="match status" value="1"/>
</dbReference>
<evidence type="ECO:0000313" key="7">
    <source>
        <dbReference type="Proteomes" id="UP000228987"/>
    </source>
</evidence>
<comment type="function">
    <text evidence="4">Required for resistance to DNA-damaging agents.</text>
</comment>
<dbReference type="SUPFAM" id="SSF52402">
    <property type="entry name" value="Adenine nucleotide alpha hydrolases-like"/>
    <property type="match status" value="2"/>
</dbReference>
<gene>
    <name evidence="6" type="ORF">COA71_08160</name>
</gene>
<sequence>MSTKNKILIVLDVYEDFRQGPDNFPIEIEKALKFITDKAQTQLILIGCGFEEYLHDSYSSFAKDEVDIRKQYVDKLEERLASVANKLAENGYKVESKIHWAYPRYEQIAQEAEDYDVDLVVQHVNGASQEDRHLLSQDSWQLVRKCKRPLLLIRDRAWPSHPVLMAAVDPMHSHHKPLQLDDKIMQTALNAKAELDGELHVVHACSAAAHPFTSPEKIVTKHQEALDAFMGNYDIPAGNVHLSEDKPITALVDYKKQLHADIIVMGVVSKSRLADTLVGNTAEKVVDYMKADVMVIRP</sequence>
<dbReference type="Proteomes" id="UP000228987">
    <property type="component" value="Unassembled WGS sequence"/>
</dbReference>
<comment type="subcellular location">
    <subcellularLocation>
        <location evidence="1">Cytoplasm</location>
    </subcellularLocation>
</comment>
<dbReference type="AlphaFoldDB" id="A0A2A5CDC9"/>
<evidence type="ECO:0000256" key="2">
    <source>
        <dbReference type="ARBA" id="ARBA00008791"/>
    </source>
</evidence>
<proteinExistence type="inferred from homology"/>
<protein>
    <recommendedName>
        <fullName evidence="5">UspA domain-containing protein</fullName>
    </recommendedName>
</protein>
<evidence type="ECO:0000256" key="4">
    <source>
        <dbReference type="ARBA" id="ARBA00037131"/>
    </source>
</evidence>
<comment type="caution">
    <text evidence="6">The sequence shown here is derived from an EMBL/GenBank/DDBJ whole genome shotgun (WGS) entry which is preliminary data.</text>
</comment>
<comment type="similarity">
    <text evidence="2">Belongs to the universal stress protein A family.</text>
</comment>
<dbReference type="GO" id="GO:0005737">
    <property type="term" value="C:cytoplasm"/>
    <property type="evidence" value="ECO:0007669"/>
    <property type="project" value="UniProtKB-SubCell"/>
</dbReference>
<feature type="domain" description="UspA" evidence="5">
    <location>
        <begin position="184"/>
        <end position="297"/>
    </location>
</feature>
<dbReference type="PANTHER" id="PTHR47892:SF1">
    <property type="entry name" value="UNIVERSAL STRESS PROTEIN E"/>
    <property type="match status" value="1"/>
</dbReference>
<feature type="domain" description="UspA" evidence="5">
    <location>
        <begin position="57"/>
        <end position="154"/>
    </location>
</feature>
<reference evidence="7" key="1">
    <citation type="submission" date="2017-08" db="EMBL/GenBank/DDBJ databases">
        <title>A dynamic microbial community with high functional redundancy inhabits the cold, oxic subseafloor aquifer.</title>
        <authorList>
            <person name="Tully B.J."/>
            <person name="Wheat C.G."/>
            <person name="Glazer B.T."/>
            <person name="Huber J.A."/>
        </authorList>
    </citation>
    <scope>NUCLEOTIDE SEQUENCE [LARGE SCALE GENOMIC DNA]</scope>
</reference>
<evidence type="ECO:0000313" key="6">
    <source>
        <dbReference type="EMBL" id="PCJ41521.1"/>
    </source>
</evidence>